<name>A0ABN6ZAF8_9FIRM</name>
<reference evidence="3" key="1">
    <citation type="journal article" date="2024" name="Int. J. Syst. Evol. Microbiol.">
        <title>Turicibacter faecis sp. nov., isolated from faeces of heart failure mouse model.</title>
        <authorList>
            <person name="Imamura Y."/>
            <person name="Motooka D."/>
            <person name="Nakajima Y."/>
            <person name="Ito S."/>
            <person name="Kitakaze M."/>
            <person name="Iida T."/>
            <person name="Nakamura S."/>
        </authorList>
    </citation>
    <scope>NUCLEOTIDE SEQUENCE</scope>
    <source>
        <strain evidence="3">TC023</strain>
    </source>
</reference>
<evidence type="ECO:0000256" key="1">
    <source>
        <dbReference type="ARBA" id="ARBA00023004"/>
    </source>
</evidence>
<dbReference type="SMART" id="SM00899">
    <property type="entry name" value="FeoA"/>
    <property type="match status" value="1"/>
</dbReference>
<dbReference type="InterPro" id="IPR008988">
    <property type="entry name" value="Transcriptional_repressor_C"/>
</dbReference>
<evidence type="ECO:0000313" key="3">
    <source>
        <dbReference type="EMBL" id="BEH90794.1"/>
    </source>
</evidence>
<dbReference type="Proteomes" id="UP001432099">
    <property type="component" value="Chromosome"/>
</dbReference>
<dbReference type="EMBL" id="AP028127">
    <property type="protein sequence ID" value="BEH90794.1"/>
    <property type="molecule type" value="Genomic_DNA"/>
</dbReference>
<dbReference type="RefSeq" id="WP_161831633.1">
    <property type="nucleotide sequence ID" value="NZ_AP028127.1"/>
</dbReference>
<dbReference type="Gene3D" id="2.30.30.90">
    <property type="match status" value="1"/>
</dbReference>
<keyword evidence="4" id="KW-1185">Reference proteome</keyword>
<dbReference type="Pfam" id="PF04023">
    <property type="entry name" value="FeoA"/>
    <property type="match status" value="1"/>
</dbReference>
<organism evidence="3 4">
    <name type="scientific">Turicibacter faecis</name>
    <dbReference type="NCBI Taxonomy" id="2963365"/>
    <lineage>
        <taxon>Bacteria</taxon>
        <taxon>Bacillati</taxon>
        <taxon>Bacillota</taxon>
        <taxon>Erysipelotrichia</taxon>
        <taxon>Erysipelotrichales</taxon>
        <taxon>Turicibacteraceae</taxon>
        <taxon>Turicibacter</taxon>
    </lineage>
</organism>
<dbReference type="PANTHER" id="PTHR42954">
    <property type="entry name" value="FE(2+) TRANSPORT PROTEIN A"/>
    <property type="match status" value="1"/>
</dbReference>
<dbReference type="SUPFAM" id="SSF50037">
    <property type="entry name" value="C-terminal domain of transcriptional repressors"/>
    <property type="match status" value="1"/>
</dbReference>
<protein>
    <submittedName>
        <fullName evidence="3">Iron transporter FeoA</fullName>
    </submittedName>
</protein>
<feature type="domain" description="Ferrous iron transporter FeoA-like" evidence="2">
    <location>
        <begin position="3"/>
        <end position="75"/>
    </location>
</feature>
<accession>A0ABN6ZAF8</accession>
<sequence length="78" mass="8514">MLKKLSEVECQTTVKVAKLIATGVLRERLLALGVTTGALIDVIKKGPKNNLTVYNIRGAMIALREEEGSLIMVQPIHD</sequence>
<evidence type="ECO:0000259" key="2">
    <source>
        <dbReference type="SMART" id="SM00899"/>
    </source>
</evidence>
<gene>
    <name evidence="3" type="primary">feoA</name>
    <name evidence="3" type="ORF">T23_08960</name>
</gene>
<dbReference type="InterPro" id="IPR052713">
    <property type="entry name" value="FeoA"/>
</dbReference>
<keyword evidence="1" id="KW-0408">Iron</keyword>
<proteinExistence type="predicted"/>
<dbReference type="InterPro" id="IPR007167">
    <property type="entry name" value="Fe-transptr_FeoA-like"/>
</dbReference>
<evidence type="ECO:0000313" key="4">
    <source>
        <dbReference type="Proteomes" id="UP001432099"/>
    </source>
</evidence>
<dbReference type="PANTHER" id="PTHR42954:SF2">
    <property type="entry name" value="FE(2+) TRANSPORT PROTEIN A"/>
    <property type="match status" value="1"/>
</dbReference>
<dbReference type="InterPro" id="IPR038157">
    <property type="entry name" value="FeoA_core_dom"/>
</dbReference>